<feature type="transmembrane region" description="Helical" evidence="7">
    <location>
        <begin position="277"/>
        <end position="293"/>
    </location>
</feature>
<dbReference type="SUPFAM" id="SSF103481">
    <property type="entry name" value="Multidrug resistance efflux transporter EmrE"/>
    <property type="match status" value="2"/>
</dbReference>
<evidence type="ECO:0000256" key="4">
    <source>
        <dbReference type="ARBA" id="ARBA00022989"/>
    </source>
</evidence>
<feature type="transmembrane region" description="Helical" evidence="7">
    <location>
        <begin position="112"/>
        <end position="132"/>
    </location>
</feature>
<dbReference type="Pfam" id="PF00892">
    <property type="entry name" value="EamA"/>
    <property type="match status" value="2"/>
</dbReference>
<dbReference type="InterPro" id="IPR000620">
    <property type="entry name" value="EamA_dom"/>
</dbReference>
<feature type="domain" description="EamA" evidence="8">
    <location>
        <begin position="20"/>
        <end position="155"/>
    </location>
</feature>
<feature type="transmembrane region" description="Helical" evidence="7">
    <location>
        <begin position="166"/>
        <end position="185"/>
    </location>
</feature>
<feature type="transmembrane region" description="Helical" evidence="7">
    <location>
        <begin position="80"/>
        <end position="100"/>
    </location>
</feature>
<name>A0A6J6LFG1_9ZZZZ</name>
<accession>A0A6J6LFG1</accession>
<keyword evidence="3 7" id="KW-0812">Transmembrane</keyword>
<protein>
    <submittedName>
        <fullName evidence="9">Unannotated protein</fullName>
    </submittedName>
</protein>
<feature type="transmembrane region" description="Helical" evidence="7">
    <location>
        <begin position="192"/>
        <end position="215"/>
    </location>
</feature>
<gene>
    <name evidence="9" type="ORF">UFOPK2242_00941</name>
</gene>
<dbReference type="AlphaFoldDB" id="A0A6J6LFG1"/>
<evidence type="ECO:0000256" key="6">
    <source>
        <dbReference type="SAM" id="MobiDB-lite"/>
    </source>
</evidence>
<keyword evidence="2" id="KW-1003">Cell membrane</keyword>
<feature type="region of interest" description="Disordered" evidence="6">
    <location>
        <begin position="302"/>
        <end position="322"/>
    </location>
</feature>
<evidence type="ECO:0000259" key="8">
    <source>
        <dbReference type="Pfam" id="PF00892"/>
    </source>
</evidence>
<feature type="transmembrane region" description="Helical" evidence="7">
    <location>
        <begin position="139"/>
        <end position="160"/>
    </location>
</feature>
<evidence type="ECO:0000256" key="5">
    <source>
        <dbReference type="ARBA" id="ARBA00023136"/>
    </source>
</evidence>
<evidence type="ECO:0000256" key="2">
    <source>
        <dbReference type="ARBA" id="ARBA00022475"/>
    </source>
</evidence>
<reference evidence="9" key="1">
    <citation type="submission" date="2020-05" db="EMBL/GenBank/DDBJ databases">
        <authorList>
            <person name="Chiriac C."/>
            <person name="Salcher M."/>
            <person name="Ghai R."/>
            <person name="Kavagutti S V."/>
        </authorList>
    </citation>
    <scope>NUCLEOTIDE SEQUENCE</scope>
</reference>
<evidence type="ECO:0000256" key="7">
    <source>
        <dbReference type="SAM" id="Phobius"/>
    </source>
</evidence>
<evidence type="ECO:0000256" key="3">
    <source>
        <dbReference type="ARBA" id="ARBA00022692"/>
    </source>
</evidence>
<feature type="transmembrane region" description="Helical" evidence="7">
    <location>
        <begin position="12"/>
        <end position="30"/>
    </location>
</feature>
<dbReference type="GO" id="GO:0005886">
    <property type="term" value="C:plasma membrane"/>
    <property type="evidence" value="ECO:0007669"/>
    <property type="project" value="UniProtKB-SubCell"/>
</dbReference>
<feature type="domain" description="EamA" evidence="8">
    <location>
        <begin position="163"/>
        <end position="292"/>
    </location>
</feature>
<dbReference type="InterPro" id="IPR037185">
    <property type="entry name" value="EmrE-like"/>
</dbReference>
<evidence type="ECO:0000256" key="1">
    <source>
        <dbReference type="ARBA" id="ARBA00004651"/>
    </source>
</evidence>
<keyword evidence="5 7" id="KW-0472">Membrane</keyword>
<feature type="transmembrane region" description="Helical" evidence="7">
    <location>
        <begin position="221"/>
        <end position="243"/>
    </location>
</feature>
<proteinExistence type="predicted"/>
<feature type="transmembrane region" description="Helical" evidence="7">
    <location>
        <begin position="50"/>
        <end position="68"/>
    </location>
</feature>
<dbReference type="PANTHER" id="PTHR42920:SF5">
    <property type="entry name" value="EAMA DOMAIN-CONTAINING PROTEIN"/>
    <property type="match status" value="1"/>
</dbReference>
<dbReference type="EMBL" id="CAEZWM010000112">
    <property type="protein sequence ID" value="CAB4660590.1"/>
    <property type="molecule type" value="Genomic_DNA"/>
</dbReference>
<dbReference type="InterPro" id="IPR051258">
    <property type="entry name" value="Diverse_Substrate_Transporter"/>
</dbReference>
<sequence>MTAASVRSWRSTLWGYAPELAIGLAAILYGSTFRVTQVSIESTTPAALNTIRFAVGAAAILPFALRGGWRGPRVRHTDTLRIFIAISVVVGLITAAGTMAQTIGLRHTTVSNSAFITGLFAVFTPIIEAVIYRRWPRRGIVEAVAVSMVGLYLLTGASFSLHFGDVITLAAALFYAGWYVIVGAYANRFNTIAFVATQLAVISIVCLPFAIIDGFGKIDSYVLWTILYTGIGCSAIAFSLSAWAQRRVDPSRTTIISLMEPVVAGVIGYFVGERLGIPGYLGAVLILGAIVIAERGTHGKRAPVETSVETSRETSRETSSGV</sequence>
<feature type="transmembrane region" description="Helical" evidence="7">
    <location>
        <begin position="255"/>
        <end position="271"/>
    </location>
</feature>
<evidence type="ECO:0000313" key="9">
    <source>
        <dbReference type="EMBL" id="CAB4660590.1"/>
    </source>
</evidence>
<keyword evidence="4 7" id="KW-1133">Transmembrane helix</keyword>
<dbReference type="PANTHER" id="PTHR42920">
    <property type="entry name" value="OS03G0707200 PROTEIN-RELATED"/>
    <property type="match status" value="1"/>
</dbReference>
<organism evidence="9">
    <name type="scientific">freshwater metagenome</name>
    <dbReference type="NCBI Taxonomy" id="449393"/>
    <lineage>
        <taxon>unclassified sequences</taxon>
        <taxon>metagenomes</taxon>
        <taxon>ecological metagenomes</taxon>
    </lineage>
</organism>
<comment type="subcellular location">
    <subcellularLocation>
        <location evidence="1">Cell membrane</location>
        <topology evidence="1">Multi-pass membrane protein</topology>
    </subcellularLocation>
</comment>